<dbReference type="EMBL" id="JAGYPE010000010">
    <property type="protein sequence ID" value="MBS4188099.1"/>
    <property type="molecule type" value="Genomic_DNA"/>
</dbReference>
<name>A0A942T827_9BACI</name>
<dbReference type="PANTHER" id="PTHR22990">
    <property type="entry name" value="F-BOX ONLY PROTEIN"/>
    <property type="match status" value="1"/>
</dbReference>
<evidence type="ECO:0000256" key="5">
    <source>
        <dbReference type="SAM" id="SignalP"/>
    </source>
</evidence>
<comment type="caution">
    <text evidence="7">The sequence shown here is derived from an EMBL/GenBank/DDBJ whole genome shotgun (WGS) entry which is preliminary data.</text>
</comment>
<protein>
    <submittedName>
        <fullName evidence="7">Nitrous oxide reductase family maturation protein NosD</fullName>
    </submittedName>
</protein>
<comment type="pathway">
    <text evidence="1">Protein modification; protein ubiquitination.</text>
</comment>
<evidence type="ECO:0000259" key="6">
    <source>
        <dbReference type="SMART" id="SM00722"/>
    </source>
</evidence>
<dbReference type="SMART" id="SM00722">
    <property type="entry name" value="CASH"/>
    <property type="match status" value="2"/>
</dbReference>
<dbReference type="InterPro" id="IPR022441">
    <property type="entry name" value="Para_beta_helix_rpt-2"/>
</dbReference>
<keyword evidence="3" id="KW-0833">Ubl conjugation pathway</keyword>
<dbReference type="Pfam" id="PF05048">
    <property type="entry name" value="NosD"/>
    <property type="match status" value="1"/>
</dbReference>
<keyword evidence="4" id="KW-1133">Transmembrane helix</keyword>
<dbReference type="InterPro" id="IPR026464">
    <property type="entry name" value="NosD_copper_fam"/>
</dbReference>
<dbReference type="SUPFAM" id="SSF51126">
    <property type="entry name" value="Pectin lyase-like"/>
    <property type="match status" value="1"/>
</dbReference>
<keyword evidence="9" id="KW-1185">Reference proteome</keyword>
<dbReference type="NCBIfam" id="TIGR03804">
    <property type="entry name" value="para_beta_helix"/>
    <property type="match status" value="3"/>
</dbReference>
<dbReference type="EMBL" id="JAGYPE020000105">
    <property type="protein sequence ID" value="MCH6269483.1"/>
    <property type="molecule type" value="Genomic_DNA"/>
</dbReference>
<dbReference type="InterPro" id="IPR051550">
    <property type="entry name" value="SCF-Subunits/Alg-Epimerases"/>
</dbReference>
<gene>
    <name evidence="7" type="primary">nosD</name>
    <name evidence="8" type="ORF">KHB02_028535</name>
    <name evidence="7" type="ORF">KHB02_42745</name>
</gene>
<dbReference type="InterPro" id="IPR007742">
    <property type="entry name" value="NosD_dom"/>
</dbReference>
<evidence type="ECO:0000256" key="1">
    <source>
        <dbReference type="ARBA" id="ARBA00004906"/>
    </source>
</evidence>
<keyword evidence="4" id="KW-0472">Membrane</keyword>
<proteinExistence type="predicted"/>
<feature type="transmembrane region" description="Helical" evidence="4">
    <location>
        <begin position="415"/>
        <end position="432"/>
    </location>
</feature>
<dbReference type="PANTHER" id="PTHR22990:SF15">
    <property type="entry name" value="F-BOX ONLY PROTEIN 10"/>
    <property type="match status" value="1"/>
</dbReference>
<feature type="chain" id="PRO_5044697317" evidence="5">
    <location>
        <begin position="25"/>
        <end position="449"/>
    </location>
</feature>
<evidence type="ECO:0000256" key="2">
    <source>
        <dbReference type="ARBA" id="ARBA00022737"/>
    </source>
</evidence>
<organism evidence="7">
    <name type="scientific">Neobacillus citreus</name>
    <dbReference type="NCBI Taxonomy" id="2833578"/>
    <lineage>
        <taxon>Bacteria</taxon>
        <taxon>Bacillati</taxon>
        <taxon>Bacillota</taxon>
        <taxon>Bacilli</taxon>
        <taxon>Bacillales</taxon>
        <taxon>Bacillaceae</taxon>
        <taxon>Neobacillus</taxon>
    </lineage>
</organism>
<evidence type="ECO:0000256" key="4">
    <source>
        <dbReference type="SAM" id="Phobius"/>
    </source>
</evidence>
<dbReference type="InterPro" id="IPR006626">
    <property type="entry name" value="PbH1"/>
</dbReference>
<feature type="domain" description="Carbohydrate-binding/sugar hydrolysis" evidence="6">
    <location>
        <begin position="189"/>
        <end position="297"/>
    </location>
</feature>
<evidence type="ECO:0000313" key="8">
    <source>
        <dbReference type="EMBL" id="MCH6269483.1"/>
    </source>
</evidence>
<dbReference type="AlphaFoldDB" id="A0A942T827"/>
<feature type="domain" description="Carbohydrate-binding/sugar hydrolysis" evidence="6">
    <location>
        <begin position="35"/>
        <end position="183"/>
    </location>
</feature>
<feature type="signal peptide" evidence="5">
    <location>
        <begin position="1"/>
        <end position="24"/>
    </location>
</feature>
<accession>A0A942T827</accession>
<dbReference type="Gene3D" id="2.160.20.10">
    <property type="entry name" value="Single-stranded right-handed beta-helix, Pectin lyase-like"/>
    <property type="match status" value="1"/>
</dbReference>
<dbReference type="NCBIfam" id="TIGR04247">
    <property type="entry name" value="NosD_copper_fam"/>
    <property type="match status" value="1"/>
</dbReference>
<dbReference type="InterPro" id="IPR011050">
    <property type="entry name" value="Pectin_lyase_fold/virulence"/>
</dbReference>
<dbReference type="SMART" id="SM00710">
    <property type="entry name" value="PbH1"/>
    <property type="match status" value="7"/>
</dbReference>
<dbReference type="Proteomes" id="UP000677265">
    <property type="component" value="Unassembled WGS sequence"/>
</dbReference>
<dbReference type="RefSeq" id="WP_213147916.1">
    <property type="nucleotide sequence ID" value="NZ_JAGYPE020000105.1"/>
</dbReference>
<evidence type="ECO:0000313" key="7">
    <source>
        <dbReference type="EMBL" id="MBS4188099.1"/>
    </source>
</evidence>
<keyword evidence="5" id="KW-0732">Signal</keyword>
<evidence type="ECO:0000256" key="3">
    <source>
        <dbReference type="ARBA" id="ARBA00022786"/>
    </source>
</evidence>
<dbReference type="InterPro" id="IPR006633">
    <property type="entry name" value="Carb-bd_sugar_hydrolysis-dom"/>
</dbReference>
<keyword evidence="2" id="KW-0677">Repeat</keyword>
<evidence type="ECO:0000313" key="9">
    <source>
        <dbReference type="Proteomes" id="UP000677265"/>
    </source>
</evidence>
<sequence>MKKIALLFLVFSLVLFFKPEGKMAADNLQAKIDSMKEGAVLKLDNQTYTGNIVIKKPMTIIGSTNTVIKGDGTGNVISVKAANVSLKNLTVSGSSMDRNSSEEYAAIKVYTNNNVIEHITIRHSFHGIYLSKAHHNIVRYNNIKGLGKGEIAAQGNGLHVWYAENNLLSHNTIDGTRDGMFFDYSSHNKSFDNNISNTRYGLHYMYSDENTFKRNTFTMNEGGAAIMNSNGLTLTDNQFIVNYGNKSFGLLLLQANDNHIEHNTFYMNQRGLYIDQATRNLIKDNKIIRNQIGIELWASSNDQIFTLNQISENTIPAVTIGGKGEHNVWTQKGKGNEWGSAFPLTDLNQDSIGDFPITYRSALHQLIEDQELTNFFLKSPAIAIYEKINASLNEDEVMFKDPHPLVSKKDGHSTSAIFIGLGTALAAVLVLIKGRQRICITFGKNGRKI</sequence>
<reference evidence="7" key="1">
    <citation type="submission" date="2021-05" db="EMBL/GenBank/DDBJ databases">
        <title>Novel Bacillus species.</title>
        <authorList>
            <person name="Liu G."/>
        </authorList>
    </citation>
    <scope>NUCLEOTIDE SEQUENCE</scope>
    <source>
        <strain evidence="7 9">FJAT-50051</strain>
    </source>
</reference>
<keyword evidence="4" id="KW-0812">Transmembrane</keyword>
<dbReference type="InterPro" id="IPR012334">
    <property type="entry name" value="Pectin_lyas_fold"/>
</dbReference>